<comment type="caution">
    <text evidence="2">The sequence shown here is derived from an EMBL/GenBank/DDBJ whole genome shotgun (WGS) entry which is preliminary data.</text>
</comment>
<name>A0A9P0L4A0_ACAOB</name>
<dbReference type="AlphaFoldDB" id="A0A9P0L4A0"/>
<organism evidence="2 3">
    <name type="scientific">Acanthoscelides obtectus</name>
    <name type="common">Bean weevil</name>
    <name type="synonym">Bruchus obtectus</name>
    <dbReference type="NCBI Taxonomy" id="200917"/>
    <lineage>
        <taxon>Eukaryota</taxon>
        <taxon>Metazoa</taxon>
        <taxon>Ecdysozoa</taxon>
        <taxon>Arthropoda</taxon>
        <taxon>Hexapoda</taxon>
        <taxon>Insecta</taxon>
        <taxon>Pterygota</taxon>
        <taxon>Neoptera</taxon>
        <taxon>Endopterygota</taxon>
        <taxon>Coleoptera</taxon>
        <taxon>Polyphaga</taxon>
        <taxon>Cucujiformia</taxon>
        <taxon>Chrysomeloidea</taxon>
        <taxon>Chrysomelidae</taxon>
        <taxon>Bruchinae</taxon>
        <taxon>Bruchini</taxon>
        <taxon>Acanthoscelides</taxon>
    </lineage>
</organism>
<evidence type="ECO:0000313" key="2">
    <source>
        <dbReference type="EMBL" id="CAH1986102.1"/>
    </source>
</evidence>
<gene>
    <name evidence="2" type="ORF">ACAOBT_LOCUS17058</name>
</gene>
<evidence type="ECO:0000256" key="1">
    <source>
        <dbReference type="SAM" id="Phobius"/>
    </source>
</evidence>
<feature type="transmembrane region" description="Helical" evidence="1">
    <location>
        <begin position="70"/>
        <end position="89"/>
    </location>
</feature>
<dbReference type="EMBL" id="CAKOFQ010006992">
    <property type="protein sequence ID" value="CAH1986102.1"/>
    <property type="molecule type" value="Genomic_DNA"/>
</dbReference>
<keyword evidence="1" id="KW-1133">Transmembrane helix</keyword>
<proteinExistence type="predicted"/>
<reference evidence="2" key="1">
    <citation type="submission" date="2022-03" db="EMBL/GenBank/DDBJ databases">
        <authorList>
            <person name="Sayadi A."/>
        </authorList>
    </citation>
    <scope>NUCLEOTIDE SEQUENCE</scope>
</reference>
<protein>
    <submittedName>
        <fullName evidence="2">Uncharacterized protein</fullName>
    </submittedName>
</protein>
<keyword evidence="3" id="KW-1185">Reference proteome</keyword>
<accession>A0A9P0L4A0</accession>
<dbReference type="Proteomes" id="UP001152888">
    <property type="component" value="Unassembled WGS sequence"/>
</dbReference>
<keyword evidence="1" id="KW-0472">Membrane</keyword>
<keyword evidence="1" id="KW-0812">Transmembrane</keyword>
<evidence type="ECO:0000313" key="3">
    <source>
        <dbReference type="Proteomes" id="UP001152888"/>
    </source>
</evidence>
<sequence>MKCSPVDGSIWVLVLATSRRSSIISSVKSNRAFFSVDISLYNNQLLVTTVPNINSIATFLYQITDLRTEALIFHVEIIGIWNIIGYIFIGRHWRRLLSLLSSLSDPELQHM</sequence>